<accession>A0A1F6TLQ7</accession>
<sequence length="292" mass="31846">MKHNKGFAQVLIIIAVLAVVAVGGIAYYAGKSSDSIPANIQENDNINNPVVNSDTTTSSITVLSPNGGEVWTIGSKYTIKWNTKNIPSTDKVSITIRRVPPPQLPADGQEFDPIIFTDLQNTGSKEWTISDMYPVGNYVITVNGYHSLPLLPGNYVSDESNKSFSIVSGTANTEVFNNQPGAIKSITVTENNQWVLAVDLLTRNPNWVGGDPSTGGFFINQNSQIRNLNVNSTTKTYKCVNTTANLLTDASSFITYMQNVKKSWGQSNQADYTAYFDINGANIITIYEQCLP</sequence>
<proteinExistence type="predicted"/>
<keyword evidence="1" id="KW-0472">Membrane</keyword>
<comment type="caution">
    <text evidence="2">The sequence shown here is derived from an EMBL/GenBank/DDBJ whole genome shotgun (WGS) entry which is preliminary data.</text>
</comment>
<protein>
    <submittedName>
        <fullName evidence="2">Uncharacterized protein</fullName>
    </submittedName>
</protein>
<keyword evidence="1" id="KW-1133">Transmembrane helix</keyword>
<gene>
    <name evidence="2" type="ORF">A2121_03135</name>
</gene>
<evidence type="ECO:0000313" key="3">
    <source>
        <dbReference type="Proteomes" id="UP000176484"/>
    </source>
</evidence>
<reference evidence="2 3" key="1">
    <citation type="journal article" date="2016" name="Nat. Commun.">
        <title>Thousands of microbial genomes shed light on interconnected biogeochemical processes in an aquifer system.</title>
        <authorList>
            <person name="Anantharaman K."/>
            <person name="Brown C.T."/>
            <person name="Hug L.A."/>
            <person name="Sharon I."/>
            <person name="Castelle C.J."/>
            <person name="Probst A.J."/>
            <person name="Thomas B.C."/>
            <person name="Singh A."/>
            <person name="Wilkins M.J."/>
            <person name="Karaoz U."/>
            <person name="Brodie E.L."/>
            <person name="Williams K.H."/>
            <person name="Hubbard S.S."/>
            <person name="Banfield J.F."/>
        </authorList>
    </citation>
    <scope>NUCLEOTIDE SEQUENCE [LARGE SCALE GENOMIC DNA]</scope>
</reference>
<dbReference type="AlphaFoldDB" id="A0A1F6TLQ7"/>
<dbReference type="Proteomes" id="UP000176484">
    <property type="component" value="Unassembled WGS sequence"/>
</dbReference>
<keyword evidence="1" id="KW-0812">Transmembrane</keyword>
<name>A0A1F6TLQ7_9BACT</name>
<dbReference type="EMBL" id="MFTD01000032">
    <property type="protein sequence ID" value="OGI46063.1"/>
    <property type="molecule type" value="Genomic_DNA"/>
</dbReference>
<organism evidence="2 3">
    <name type="scientific">Candidatus Nomurabacteria bacterium GWB1_40_6</name>
    <dbReference type="NCBI Taxonomy" id="1801727"/>
    <lineage>
        <taxon>Bacteria</taxon>
        <taxon>Candidatus Nomuraibacteriota</taxon>
    </lineage>
</organism>
<evidence type="ECO:0000313" key="2">
    <source>
        <dbReference type="EMBL" id="OGI46063.1"/>
    </source>
</evidence>
<feature type="transmembrane region" description="Helical" evidence="1">
    <location>
        <begin position="7"/>
        <end position="29"/>
    </location>
</feature>
<evidence type="ECO:0000256" key="1">
    <source>
        <dbReference type="SAM" id="Phobius"/>
    </source>
</evidence>